<protein>
    <submittedName>
        <fullName evidence="1">Uncharacterized protein</fullName>
    </submittedName>
</protein>
<keyword evidence="2" id="KW-1185">Reference proteome</keyword>
<evidence type="ECO:0000313" key="1">
    <source>
        <dbReference type="EMBL" id="GEP98417.1"/>
    </source>
</evidence>
<reference evidence="1 2" key="1">
    <citation type="submission" date="2019-07" db="EMBL/GenBank/DDBJ databases">
        <title>Whole genome shotgun sequence of Chitinophaga cymbidii NBRC 109752.</title>
        <authorList>
            <person name="Hosoyama A."/>
            <person name="Uohara A."/>
            <person name="Ohji S."/>
            <person name="Ichikawa N."/>
        </authorList>
    </citation>
    <scope>NUCLEOTIDE SEQUENCE [LARGE SCALE GENOMIC DNA]</scope>
    <source>
        <strain evidence="1 2">NBRC 109752</strain>
    </source>
</reference>
<name>A0A512RRU5_9BACT</name>
<evidence type="ECO:0000313" key="2">
    <source>
        <dbReference type="Proteomes" id="UP000321436"/>
    </source>
</evidence>
<gene>
    <name evidence="1" type="ORF">CCY01nite_46770</name>
</gene>
<organism evidence="1 2">
    <name type="scientific">Chitinophaga cymbidii</name>
    <dbReference type="NCBI Taxonomy" id="1096750"/>
    <lineage>
        <taxon>Bacteria</taxon>
        <taxon>Pseudomonadati</taxon>
        <taxon>Bacteroidota</taxon>
        <taxon>Chitinophagia</taxon>
        <taxon>Chitinophagales</taxon>
        <taxon>Chitinophagaceae</taxon>
        <taxon>Chitinophaga</taxon>
    </lineage>
</organism>
<sequence length="59" mass="6591">MLSKIFRKTKAGNLKKSKVKVCKSLKDFSNEAYFVKKAEAARAVLANSVFPKEFIPAGR</sequence>
<accession>A0A512RRU5</accession>
<dbReference type="Proteomes" id="UP000321436">
    <property type="component" value="Unassembled WGS sequence"/>
</dbReference>
<proteinExistence type="predicted"/>
<comment type="caution">
    <text evidence="1">The sequence shown here is derived from an EMBL/GenBank/DDBJ whole genome shotgun (WGS) entry which is preliminary data.</text>
</comment>
<dbReference type="AlphaFoldDB" id="A0A512RRU5"/>
<dbReference type="RefSeq" id="WP_146866957.1">
    <property type="nucleotide sequence ID" value="NZ_BKAU01000006.1"/>
</dbReference>
<dbReference type="EMBL" id="BKAU01000006">
    <property type="protein sequence ID" value="GEP98417.1"/>
    <property type="molecule type" value="Genomic_DNA"/>
</dbReference>